<evidence type="ECO:0008006" key="3">
    <source>
        <dbReference type="Google" id="ProtNLM"/>
    </source>
</evidence>
<organism evidence="1 2">
    <name type="scientific">Cellulomonas xylanilytica</name>
    <dbReference type="NCBI Taxonomy" id="233583"/>
    <lineage>
        <taxon>Bacteria</taxon>
        <taxon>Bacillati</taxon>
        <taxon>Actinomycetota</taxon>
        <taxon>Actinomycetes</taxon>
        <taxon>Micrococcales</taxon>
        <taxon>Cellulomonadaceae</taxon>
        <taxon>Cellulomonas</taxon>
    </lineage>
</organism>
<proteinExistence type="predicted"/>
<dbReference type="RefSeq" id="WP_222594524.1">
    <property type="nucleotide sequence ID" value="NZ_BJUB01000005.1"/>
</dbReference>
<dbReference type="EMBL" id="BJUB01000005">
    <property type="protein sequence ID" value="GEK21429.1"/>
    <property type="molecule type" value="Genomic_DNA"/>
</dbReference>
<evidence type="ECO:0000313" key="1">
    <source>
        <dbReference type="EMBL" id="GEK21429.1"/>
    </source>
</evidence>
<reference evidence="1 2" key="1">
    <citation type="submission" date="2019-07" db="EMBL/GenBank/DDBJ databases">
        <title>Whole genome shotgun sequence of Cellulomonas xylanilytica NBRC 101102.</title>
        <authorList>
            <person name="Hosoyama A."/>
            <person name="Uohara A."/>
            <person name="Ohji S."/>
            <person name="Ichikawa N."/>
        </authorList>
    </citation>
    <scope>NUCLEOTIDE SEQUENCE [LARGE SCALE GENOMIC DNA]</scope>
    <source>
        <strain evidence="1 2">NBRC 101102</strain>
    </source>
</reference>
<dbReference type="AlphaFoldDB" id="A0A510V3H9"/>
<gene>
    <name evidence="1" type="ORF">CXY01_19490</name>
</gene>
<accession>A0A510V3H9</accession>
<dbReference type="Proteomes" id="UP000321118">
    <property type="component" value="Unassembled WGS sequence"/>
</dbReference>
<comment type="caution">
    <text evidence="1">The sequence shown here is derived from an EMBL/GenBank/DDBJ whole genome shotgun (WGS) entry which is preliminary data.</text>
</comment>
<sequence length="383" mass="42429">MDWMYDARTQCWSVMTSLAVGDYLTLVAPAHDAQGALNGQRTVLATTTAKRIRARMVEDLKKGATLPPVVIGAVLDPDAFARLPGDANADPDSFLPAGRESLSIIDGMQRTAALIEAATENDEVSEKNLRVEFWLTDNVRAMIYRMLILNTGQVPWTMSRQLSVVFAPLLDEIEAKVPEIEKMSTPDKPGRRVGAAQYSSDALIELYTAFSLRKTAVDSKEAISDEFSRLDFVDNLADAGFQENFYDALSMMVRLDKAFSQYEGNADAPGGKLVFDRQPARIGFIVALGIAVLGRTGADKPSEERTARMVQLVAAEGRLTERLATMDQELLGDFLRLDVLNEVLDKRVGQVGRYERLVFSEAFKVLIEEDFSLDNMEPCWRAS</sequence>
<protein>
    <recommendedName>
        <fullName evidence="3">DUF262 domain-containing protein</fullName>
    </recommendedName>
</protein>
<keyword evidence="2" id="KW-1185">Reference proteome</keyword>
<name>A0A510V3H9_9CELL</name>
<evidence type="ECO:0000313" key="2">
    <source>
        <dbReference type="Proteomes" id="UP000321118"/>
    </source>
</evidence>